<name>A0A392TBE8_9FABA</name>
<organism evidence="1 2">
    <name type="scientific">Trifolium medium</name>
    <dbReference type="NCBI Taxonomy" id="97028"/>
    <lineage>
        <taxon>Eukaryota</taxon>
        <taxon>Viridiplantae</taxon>
        <taxon>Streptophyta</taxon>
        <taxon>Embryophyta</taxon>
        <taxon>Tracheophyta</taxon>
        <taxon>Spermatophyta</taxon>
        <taxon>Magnoliopsida</taxon>
        <taxon>eudicotyledons</taxon>
        <taxon>Gunneridae</taxon>
        <taxon>Pentapetalae</taxon>
        <taxon>rosids</taxon>
        <taxon>fabids</taxon>
        <taxon>Fabales</taxon>
        <taxon>Fabaceae</taxon>
        <taxon>Papilionoideae</taxon>
        <taxon>50 kb inversion clade</taxon>
        <taxon>NPAAA clade</taxon>
        <taxon>Hologalegina</taxon>
        <taxon>IRL clade</taxon>
        <taxon>Trifolieae</taxon>
        <taxon>Trifolium</taxon>
    </lineage>
</organism>
<comment type="caution">
    <text evidence="1">The sequence shown here is derived from an EMBL/GenBank/DDBJ whole genome shotgun (WGS) entry which is preliminary data.</text>
</comment>
<sequence length="55" mass="6101">MRILGLGEKEDVIGKEEMGHARAVVENMDGVPSSLLDSIVDGDKEFFHAEDEEVR</sequence>
<evidence type="ECO:0000313" key="1">
    <source>
        <dbReference type="EMBL" id="MCI58473.1"/>
    </source>
</evidence>
<proteinExistence type="predicted"/>
<dbReference type="EMBL" id="LXQA010546694">
    <property type="protein sequence ID" value="MCI58473.1"/>
    <property type="molecule type" value="Genomic_DNA"/>
</dbReference>
<accession>A0A392TBE8</accession>
<dbReference type="AlphaFoldDB" id="A0A392TBE8"/>
<keyword evidence="2" id="KW-1185">Reference proteome</keyword>
<reference evidence="1 2" key="1">
    <citation type="journal article" date="2018" name="Front. Plant Sci.">
        <title>Red Clover (Trifolium pratense) and Zigzag Clover (T. medium) - A Picture of Genomic Similarities and Differences.</title>
        <authorList>
            <person name="Dluhosova J."/>
            <person name="Istvanek J."/>
            <person name="Nedelnik J."/>
            <person name="Repkova J."/>
        </authorList>
    </citation>
    <scope>NUCLEOTIDE SEQUENCE [LARGE SCALE GENOMIC DNA]</scope>
    <source>
        <strain evidence="2">cv. 10/8</strain>
        <tissue evidence="1">Leaf</tissue>
    </source>
</reference>
<evidence type="ECO:0000313" key="2">
    <source>
        <dbReference type="Proteomes" id="UP000265520"/>
    </source>
</evidence>
<protein>
    <submittedName>
        <fullName evidence="1">Uncharacterized protein</fullName>
    </submittedName>
</protein>
<dbReference type="Proteomes" id="UP000265520">
    <property type="component" value="Unassembled WGS sequence"/>
</dbReference>